<feature type="compositionally biased region" description="Basic residues" evidence="1">
    <location>
        <begin position="122"/>
        <end position="133"/>
    </location>
</feature>
<accession>A0AAV7LBY6</accession>
<organism evidence="2 3">
    <name type="scientific">Pleurodeles waltl</name>
    <name type="common">Iberian ribbed newt</name>
    <dbReference type="NCBI Taxonomy" id="8319"/>
    <lineage>
        <taxon>Eukaryota</taxon>
        <taxon>Metazoa</taxon>
        <taxon>Chordata</taxon>
        <taxon>Craniata</taxon>
        <taxon>Vertebrata</taxon>
        <taxon>Euteleostomi</taxon>
        <taxon>Amphibia</taxon>
        <taxon>Batrachia</taxon>
        <taxon>Caudata</taxon>
        <taxon>Salamandroidea</taxon>
        <taxon>Salamandridae</taxon>
        <taxon>Pleurodelinae</taxon>
        <taxon>Pleurodeles</taxon>
    </lineage>
</organism>
<gene>
    <name evidence="2" type="ORF">NDU88_002238</name>
</gene>
<feature type="compositionally biased region" description="Basic and acidic residues" evidence="1">
    <location>
        <begin position="73"/>
        <end position="94"/>
    </location>
</feature>
<proteinExistence type="predicted"/>
<evidence type="ECO:0000256" key="1">
    <source>
        <dbReference type="SAM" id="MobiDB-lite"/>
    </source>
</evidence>
<dbReference type="AlphaFoldDB" id="A0AAV7LBY6"/>
<evidence type="ECO:0000313" key="2">
    <source>
        <dbReference type="EMBL" id="KAJ1089085.1"/>
    </source>
</evidence>
<feature type="compositionally biased region" description="Basic and acidic residues" evidence="1">
    <location>
        <begin position="1"/>
        <end position="10"/>
    </location>
</feature>
<reference evidence="2" key="1">
    <citation type="journal article" date="2022" name="bioRxiv">
        <title>Sequencing and chromosome-scale assembly of the giantPleurodeles waltlgenome.</title>
        <authorList>
            <person name="Brown T."/>
            <person name="Elewa A."/>
            <person name="Iarovenko S."/>
            <person name="Subramanian E."/>
            <person name="Araus A.J."/>
            <person name="Petzold A."/>
            <person name="Susuki M."/>
            <person name="Suzuki K.-i.T."/>
            <person name="Hayashi T."/>
            <person name="Toyoda A."/>
            <person name="Oliveira C."/>
            <person name="Osipova E."/>
            <person name="Leigh N.D."/>
            <person name="Simon A."/>
            <person name="Yun M.H."/>
        </authorList>
    </citation>
    <scope>NUCLEOTIDE SEQUENCE</scope>
    <source>
        <strain evidence="2">20211129_DDA</strain>
        <tissue evidence="2">Liver</tissue>
    </source>
</reference>
<feature type="compositionally biased region" description="Basic and acidic residues" evidence="1">
    <location>
        <begin position="134"/>
        <end position="143"/>
    </location>
</feature>
<keyword evidence="3" id="KW-1185">Reference proteome</keyword>
<protein>
    <submittedName>
        <fullName evidence="2">Uncharacterized protein</fullName>
    </submittedName>
</protein>
<dbReference type="EMBL" id="JANPWB010000015">
    <property type="protein sequence ID" value="KAJ1089085.1"/>
    <property type="molecule type" value="Genomic_DNA"/>
</dbReference>
<dbReference type="Proteomes" id="UP001066276">
    <property type="component" value="Chromosome 11"/>
</dbReference>
<feature type="compositionally biased region" description="Basic residues" evidence="1">
    <location>
        <begin position="11"/>
        <end position="24"/>
    </location>
</feature>
<sequence>MGRAPRVEPRGRKRRPCPGLRKRPYVSGAAPGCPRGGAGVGDPPDRKYAGGPGGHWDRAPHAEPRGLRGRRRLGGEALRREGGPGCPHRDDRRGVSAVTRRTGDAPGTLESTGARSPTDWRRQRRPGPRRGALRRRDCLRAPS</sequence>
<name>A0AAV7LBY6_PLEWA</name>
<feature type="region of interest" description="Disordered" evidence="1">
    <location>
        <begin position="1"/>
        <end position="143"/>
    </location>
</feature>
<evidence type="ECO:0000313" key="3">
    <source>
        <dbReference type="Proteomes" id="UP001066276"/>
    </source>
</evidence>
<comment type="caution">
    <text evidence="2">The sequence shown here is derived from an EMBL/GenBank/DDBJ whole genome shotgun (WGS) entry which is preliminary data.</text>
</comment>
<feature type="compositionally biased region" description="Basic and acidic residues" evidence="1">
    <location>
        <begin position="55"/>
        <end position="66"/>
    </location>
</feature>